<dbReference type="GO" id="GO:0006508">
    <property type="term" value="P:proteolysis"/>
    <property type="evidence" value="ECO:0007669"/>
    <property type="project" value="UniProtKB-KW"/>
</dbReference>
<accession>A0A4Y7QKU9</accession>
<dbReference type="Proteomes" id="UP000294933">
    <property type="component" value="Unassembled WGS sequence"/>
</dbReference>
<keyword evidence="4 6" id="KW-0378">Hydrolase</keyword>
<keyword evidence="8" id="KW-1185">Reference proteome</keyword>
<organism evidence="7 8">
    <name type="scientific">Rickenella mellea</name>
    <dbReference type="NCBI Taxonomy" id="50990"/>
    <lineage>
        <taxon>Eukaryota</taxon>
        <taxon>Fungi</taxon>
        <taxon>Dikarya</taxon>
        <taxon>Basidiomycota</taxon>
        <taxon>Agaricomycotina</taxon>
        <taxon>Agaricomycetes</taxon>
        <taxon>Hymenochaetales</taxon>
        <taxon>Rickenellaceae</taxon>
        <taxon>Rickenella</taxon>
    </lineage>
</organism>
<evidence type="ECO:0000256" key="2">
    <source>
        <dbReference type="ARBA" id="ARBA00022645"/>
    </source>
</evidence>
<evidence type="ECO:0000256" key="5">
    <source>
        <dbReference type="ARBA" id="ARBA00023180"/>
    </source>
</evidence>
<reference evidence="7 8" key="1">
    <citation type="submission" date="2018-06" db="EMBL/GenBank/DDBJ databases">
        <title>A transcriptomic atlas of mushroom development highlights an independent origin of complex multicellularity.</title>
        <authorList>
            <consortium name="DOE Joint Genome Institute"/>
            <person name="Krizsan K."/>
            <person name="Almasi E."/>
            <person name="Merenyi Z."/>
            <person name="Sahu N."/>
            <person name="Viragh M."/>
            <person name="Koszo T."/>
            <person name="Mondo S."/>
            <person name="Kiss B."/>
            <person name="Balint B."/>
            <person name="Kues U."/>
            <person name="Barry K."/>
            <person name="Hegedus J.C."/>
            <person name="Henrissat B."/>
            <person name="Johnson J."/>
            <person name="Lipzen A."/>
            <person name="Ohm R."/>
            <person name="Nagy I."/>
            <person name="Pangilinan J."/>
            <person name="Yan J."/>
            <person name="Xiong Y."/>
            <person name="Grigoriev I.V."/>
            <person name="Hibbett D.S."/>
            <person name="Nagy L.G."/>
        </authorList>
    </citation>
    <scope>NUCLEOTIDE SEQUENCE [LARGE SCALE GENOMIC DNA]</scope>
    <source>
        <strain evidence="7 8">SZMC22713</strain>
    </source>
</reference>
<dbReference type="InterPro" id="IPR029058">
    <property type="entry name" value="AB_hydrolase_fold"/>
</dbReference>
<dbReference type="Gene3D" id="1.10.287.410">
    <property type="match status" value="1"/>
</dbReference>
<proteinExistence type="inferred from homology"/>
<evidence type="ECO:0000313" key="7">
    <source>
        <dbReference type="EMBL" id="TDL28277.1"/>
    </source>
</evidence>
<comment type="similarity">
    <text evidence="1 6">Belongs to the peptidase S10 family.</text>
</comment>
<dbReference type="Gene3D" id="3.40.50.1820">
    <property type="entry name" value="alpha/beta hydrolase"/>
    <property type="match status" value="1"/>
</dbReference>
<evidence type="ECO:0000256" key="4">
    <source>
        <dbReference type="ARBA" id="ARBA00022801"/>
    </source>
</evidence>
<dbReference type="OrthoDB" id="443318at2759"/>
<dbReference type="PRINTS" id="PR00724">
    <property type="entry name" value="CRBOXYPTASEC"/>
</dbReference>
<evidence type="ECO:0000256" key="3">
    <source>
        <dbReference type="ARBA" id="ARBA00022670"/>
    </source>
</evidence>
<protein>
    <recommendedName>
        <fullName evidence="6">Carboxypeptidase</fullName>
        <ecNumber evidence="6">3.4.16.-</ecNumber>
    </recommendedName>
</protein>
<dbReference type="VEuPathDB" id="FungiDB:BD410DRAFT_835493"/>
<evidence type="ECO:0000313" key="8">
    <source>
        <dbReference type="Proteomes" id="UP000294933"/>
    </source>
</evidence>
<dbReference type="PANTHER" id="PTHR11802:SF452">
    <property type="entry name" value="CARBOXYPEPTIDASE"/>
    <property type="match status" value="1"/>
</dbReference>
<sequence>MRIPILPFVSLLAVSLVLAFPTDQRSTLQTVLGDIPKYSNQLEHTLDDAYTKLEEKAKNVLLDIEGTVERWIEDGRSYVKQHGTIFEHFTHFAFNDHAIRITEPTLCDPDVQQYSGYLDVSDGKHLFFWFFESRVSPADAPLILWLNGGPGCSSSTGLLFELGPCSVSDEGKNTTYNPYSWNSHANIIFLDQPVDVGYSYSSDGSTVNTSPAAGEDVYAFLELFLGRFPKYAKAPFHLAAESYGGTYAPNIASVIHKYNKQFASSPEGVMASAPVPPVKHINLASVILANGHTDPLVQMAAIPEFACEGPYPIYDDPNGPECIALRSKVPTCERLVKACYQYESRLACVPAALYCETQLWGEIQKLKLNPYDVRRSCDREKDGALCYKQMEWIDVWMNIPEVKRAVGANPDRTFQSCNMGVNQAFLMQGDAMHNSAKLLPELIEDGIRLLVYAGNADYMCNFIGNEAWMLKLENKYQKEFQAASQVPWHTLDSGKLAGMVRTAGGQGDSAGNVTFVAVHEAGHMVPFDQPEAALDLIERWILNVPLTLNATQKASHIFGLW</sequence>
<dbReference type="EMBL" id="ML170158">
    <property type="protein sequence ID" value="TDL28277.1"/>
    <property type="molecule type" value="Genomic_DNA"/>
</dbReference>
<gene>
    <name evidence="7" type="ORF">BD410DRAFT_835493</name>
</gene>
<dbReference type="PANTHER" id="PTHR11802">
    <property type="entry name" value="SERINE PROTEASE FAMILY S10 SERINE CARBOXYPEPTIDASE"/>
    <property type="match status" value="1"/>
</dbReference>
<feature type="chain" id="PRO_5021485593" description="Carboxypeptidase" evidence="6">
    <location>
        <begin position="20"/>
        <end position="561"/>
    </location>
</feature>
<dbReference type="PROSITE" id="PS00131">
    <property type="entry name" value="CARBOXYPEPT_SER_SER"/>
    <property type="match status" value="1"/>
</dbReference>
<keyword evidence="6" id="KW-0732">Signal</keyword>
<dbReference type="InterPro" id="IPR018202">
    <property type="entry name" value="Ser_caboxypep_ser_AS"/>
</dbReference>
<dbReference type="InterPro" id="IPR001563">
    <property type="entry name" value="Peptidase_S10"/>
</dbReference>
<keyword evidence="2 6" id="KW-0121">Carboxypeptidase</keyword>
<feature type="signal peptide" evidence="6">
    <location>
        <begin position="1"/>
        <end position="19"/>
    </location>
</feature>
<keyword evidence="3 6" id="KW-0645">Protease</keyword>
<dbReference type="SUPFAM" id="SSF53474">
    <property type="entry name" value="alpha/beta-Hydrolases"/>
    <property type="match status" value="1"/>
</dbReference>
<dbReference type="STRING" id="50990.A0A4Y7QKU9"/>
<dbReference type="GO" id="GO:0000324">
    <property type="term" value="C:fungal-type vacuole"/>
    <property type="evidence" value="ECO:0007669"/>
    <property type="project" value="TreeGrafter"/>
</dbReference>
<dbReference type="AlphaFoldDB" id="A0A4Y7QKU9"/>
<evidence type="ECO:0000256" key="6">
    <source>
        <dbReference type="RuleBase" id="RU361156"/>
    </source>
</evidence>
<dbReference type="Pfam" id="PF00450">
    <property type="entry name" value="Peptidase_S10"/>
    <property type="match status" value="1"/>
</dbReference>
<evidence type="ECO:0000256" key="1">
    <source>
        <dbReference type="ARBA" id="ARBA00009431"/>
    </source>
</evidence>
<dbReference type="GO" id="GO:0004185">
    <property type="term" value="F:serine-type carboxypeptidase activity"/>
    <property type="evidence" value="ECO:0007669"/>
    <property type="project" value="UniProtKB-UniRule"/>
</dbReference>
<keyword evidence="5" id="KW-0325">Glycoprotein</keyword>
<dbReference type="EC" id="3.4.16.-" evidence="6"/>
<name>A0A4Y7QKU9_9AGAM</name>